<dbReference type="InterPro" id="IPR012340">
    <property type="entry name" value="NA-bd_OB-fold"/>
</dbReference>
<evidence type="ECO:0000313" key="4">
    <source>
        <dbReference type="Proteomes" id="UP000820818"/>
    </source>
</evidence>
<dbReference type="SUPFAM" id="SSF50249">
    <property type="entry name" value="Nucleic acid-binding proteins"/>
    <property type="match status" value="1"/>
</dbReference>
<evidence type="ECO:0000259" key="2">
    <source>
        <dbReference type="Pfam" id="PF01336"/>
    </source>
</evidence>
<dbReference type="AlphaFoldDB" id="A0AAD5KVA5"/>
<evidence type="ECO:0000313" key="3">
    <source>
        <dbReference type="EMBL" id="KAI9551065.1"/>
    </source>
</evidence>
<name>A0AAD5KVA5_9CRUS</name>
<feature type="region of interest" description="Disordered" evidence="1">
    <location>
        <begin position="1"/>
        <end position="31"/>
    </location>
</feature>
<reference evidence="3" key="1">
    <citation type="submission" date="2022-05" db="EMBL/GenBank/DDBJ databases">
        <title>A multi-omics perspective on studying reproductive biology in Daphnia sinensis.</title>
        <authorList>
            <person name="Jia J."/>
        </authorList>
    </citation>
    <scope>NUCLEOTIDE SEQUENCE</scope>
    <source>
        <strain evidence="3">WSL</strain>
    </source>
</reference>
<dbReference type="GO" id="GO:0003676">
    <property type="term" value="F:nucleic acid binding"/>
    <property type="evidence" value="ECO:0007669"/>
    <property type="project" value="InterPro"/>
</dbReference>
<dbReference type="InterPro" id="IPR004365">
    <property type="entry name" value="NA-bd_OB_tRNA"/>
</dbReference>
<feature type="domain" description="OB" evidence="2">
    <location>
        <begin position="61"/>
        <end position="121"/>
    </location>
</feature>
<feature type="region of interest" description="Disordered" evidence="1">
    <location>
        <begin position="242"/>
        <end position="273"/>
    </location>
</feature>
<sequence length="273" mass="31372">MLRESDSEPENENSLPGCSIQTGTAPLNTPPPVYERIKNLTPQLCKKDIAYFKTNSDQGRPKDVFFRLEDEFGTIKVKAFGEDAEKFYLLIQEGEIYYVQFAKIVAGTKPNNIYPFEYEMIICNKTEVSHLDQDTQFPNSRHPNTQLNDIYHLSHGTIIGKILQKMEVDIFDYSLKPGETMKVNLWNQDTGILNNLELKKYYYKLSIHAATKNMYLQQTSINTSKVSVLKVSKVENNTADSQLIKQWKQKGSSKRKHDDSDDTNGSDQIRRSQ</sequence>
<proteinExistence type="predicted"/>
<gene>
    <name evidence="3" type="ORF">GHT06_000236</name>
</gene>
<dbReference type="Pfam" id="PF01336">
    <property type="entry name" value="tRNA_anti-codon"/>
    <property type="match status" value="1"/>
</dbReference>
<protein>
    <recommendedName>
        <fullName evidence="2">OB domain-containing protein</fullName>
    </recommendedName>
</protein>
<organism evidence="3 4">
    <name type="scientific">Daphnia sinensis</name>
    <dbReference type="NCBI Taxonomy" id="1820382"/>
    <lineage>
        <taxon>Eukaryota</taxon>
        <taxon>Metazoa</taxon>
        <taxon>Ecdysozoa</taxon>
        <taxon>Arthropoda</taxon>
        <taxon>Crustacea</taxon>
        <taxon>Branchiopoda</taxon>
        <taxon>Diplostraca</taxon>
        <taxon>Cladocera</taxon>
        <taxon>Anomopoda</taxon>
        <taxon>Daphniidae</taxon>
        <taxon>Daphnia</taxon>
        <taxon>Daphnia similis group</taxon>
    </lineage>
</organism>
<dbReference type="Gene3D" id="2.40.50.140">
    <property type="entry name" value="Nucleic acid-binding proteins"/>
    <property type="match status" value="1"/>
</dbReference>
<comment type="caution">
    <text evidence="3">The sequence shown here is derived from an EMBL/GenBank/DDBJ whole genome shotgun (WGS) entry which is preliminary data.</text>
</comment>
<keyword evidence="4" id="KW-1185">Reference proteome</keyword>
<feature type="compositionally biased region" description="Polar residues" evidence="1">
    <location>
        <begin position="12"/>
        <end position="27"/>
    </location>
</feature>
<accession>A0AAD5KVA5</accession>
<dbReference type="EMBL" id="WJBH02000051">
    <property type="protein sequence ID" value="KAI9551065.1"/>
    <property type="molecule type" value="Genomic_DNA"/>
</dbReference>
<dbReference type="Proteomes" id="UP000820818">
    <property type="component" value="Unassembled WGS sequence"/>
</dbReference>
<evidence type="ECO:0000256" key="1">
    <source>
        <dbReference type="SAM" id="MobiDB-lite"/>
    </source>
</evidence>